<evidence type="ECO:0000256" key="10">
    <source>
        <dbReference type="ARBA" id="ARBA00023136"/>
    </source>
</evidence>
<gene>
    <name evidence="13" type="primary">xylG</name>
    <name evidence="13" type="ORF">CPter91_1339</name>
</gene>
<dbReference type="SMART" id="SM00382">
    <property type="entry name" value="AAA"/>
    <property type="match status" value="2"/>
</dbReference>
<keyword evidence="3" id="KW-1003">Cell membrane</keyword>
<proteinExistence type="predicted"/>
<evidence type="ECO:0000259" key="12">
    <source>
        <dbReference type="PROSITE" id="PS50893"/>
    </source>
</evidence>
<dbReference type="GO" id="GO:0015614">
    <property type="term" value="F:ABC-type D-xylose transporter activity"/>
    <property type="evidence" value="ECO:0007669"/>
    <property type="project" value="InterPro"/>
</dbReference>
<dbReference type="CDD" id="cd03216">
    <property type="entry name" value="ABC_Carb_Monos_I"/>
    <property type="match status" value="1"/>
</dbReference>
<keyword evidence="8 13" id="KW-0067">ATP-binding</keyword>
<dbReference type="PATRIC" id="fig|279113.9.peg.1334"/>
<dbReference type="GO" id="GO:0005886">
    <property type="term" value="C:plasma membrane"/>
    <property type="evidence" value="ECO:0007669"/>
    <property type="project" value="UniProtKB-SubCell"/>
</dbReference>
<keyword evidence="2" id="KW-0813">Transport</keyword>
<accession>A0A127Q0W5</accession>
<dbReference type="Pfam" id="PF00005">
    <property type="entry name" value="ABC_tran"/>
    <property type="match status" value="2"/>
</dbReference>
<evidence type="ECO:0000256" key="2">
    <source>
        <dbReference type="ARBA" id="ARBA00022448"/>
    </source>
</evidence>
<dbReference type="Proteomes" id="UP000074561">
    <property type="component" value="Chromosome"/>
</dbReference>
<dbReference type="SUPFAM" id="SSF52540">
    <property type="entry name" value="P-loop containing nucleoside triphosphate hydrolases"/>
    <property type="match status" value="2"/>
</dbReference>
<evidence type="ECO:0000256" key="3">
    <source>
        <dbReference type="ARBA" id="ARBA00022475"/>
    </source>
</evidence>
<dbReference type="InterPro" id="IPR003439">
    <property type="entry name" value="ABC_transporter-like_ATP-bd"/>
</dbReference>
<evidence type="ECO:0000256" key="8">
    <source>
        <dbReference type="ARBA" id="ARBA00022840"/>
    </source>
</evidence>
<dbReference type="EMBL" id="CP013234">
    <property type="protein sequence ID" value="AMP03720.1"/>
    <property type="molecule type" value="Genomic_DNA"/>
</dbReference>
<dbReference type="CDD" id="cd03215">
    <property type="entry name" value="ABC_Carb_Monos_II"/>
    <property type="match status" value="1"/>
</dbReference>
<keyword evidence="5" id="KW-0762">Sugar transport</keyword>
<evidence type="ECO:0000256" key="7">
    <source>
        <dbReference type="ARBA" id="ARBA00022741"/>
    </source>
</evidence>
<keyword evidence="7" id="KW-0547">Nucleotide-binding</keyword>
<dbReference type="Gene3D" id="3.40.50.300">
    <property type="entry name" value="P-loop containing nucleotide triphosphate hydrolases"/>
    <property type="match status" value="2"/>
</dbReference>
<organism evidence="13 14">
    <name type="scientific">Collimonas pratensis</name>
    <dbReference type="NCBI Taxonomy" id="279113"/>
    <lineage>
        <taxon>Bacteria</taxon>
        <taxon>Pseudomonadati</taxon>
        <taxon>Pseudomonadota</taxon>
        <taxon>Betaproteobacteria</taxon>
        <taxon>Burkholderiales</taxon>
        <taxon>Oxalobacteraceae</taxon>
        <taxon>Collimonas</taxon>
    </lineage>
</organism>
<dbReference type="InterPro" id="IPR013455">
    <property type="entry name" value="ABC_transptr_XylG"/>
</dbReference>
<feature type="region of interest" description="Disordered" evidence="11">
    <location>
        <begin position="507"/>
        <end position="530"/>
    </location>
</feature>
<reference evidence="13 14" key="1">
    <citation type="submission" date="2015-11" db="EMBL/GenBank/DDBJ databases">
        <title>Exploring the genomic traits of fungus-feeding bacterial genus Collimonas.</title>
        <authorList>
            <person name="Song C."/>
            <person name="Schmidt R."/>
            <person name="de Jager V."/>
            <person name="Krzyzanowska D."/>
            <person name="Jongedijk E."/>
            <person name="Cankar K."/>
            <person name="Beekwilder J."/>
            <person name="van Veen A."/>
            <person name="de Boer W."/>
            <person name="van Veen J.A."/>
            <person name="Garbeva P."/>
        </authorList>
    </citation>
    <scope>NUCLEOTIDE SEQUENCE [LARGE SCALE GENOMIC DNA]</scope>
    <source>
        <strain evidence="13 14">Ter91</strain>
    </source>
</reference>
<evidence type="ECO:0000256" key="4">
    <source>
        <dbReference type="ARBA" id="ARBA00022519"/>
    </source>
</evidence>
<dbReference type="InterPro" id="IPR027417">
    <property type="entry name" value="P-loop_NTPase"/>
</dbReference>
<evidence type="ECO:0000256" key="11">
    <source>
        <dbReference type="SAM" id="MobiDB-lite"/>
    </source>
</evidence>
<dbReference type="GO" id="GO:0005524">
    <property type="term" value="F:ATP binding"/>
    <property type="evidence" value="ECO:0007669"/>
    <property type="project" value="UniProtKB-KW"/>
</dbReference>
<dbReference type="FunFam" id="3.40.50.300:FF:000127">
    <property type="entry name" value="Ribose import ATP-binding protein RbsA"/>
    <property type="match status" value="1"/>
</dbReference>
<evidence type="ECO:0000256" key="5">
    <source>
        <dbReference type="ARBA" id="ARBA00022597"/>
    </source>
</evidence>
<evidence type="ECO:0000313" key="13">
    <source>
        <dbReference type="EMBL" id="AMP03720.1"/>
    </source>
</evidence>
<name>A0A127Q0W5_9BURK</name>
<evidence type="ECO:0000313" key="14">
    <source>
        <dbReference type="Proteomes" id="UP000074561"/>
    </source>
</evidence>
<dbReference type="PANTHER" id="PTHR43790">
    <property type="entry name" value="CARBOHYDRATE TRANSPORT ATP-BINDING PROTEIN MG119-RELATED"/>
    <property type="match status" value="1"/>
</dbReference>
<keyword evidence="10" id="KW-0472">Membrane</keyword>
<feature type="domain" description="ABC transporter" evidence="12">
    <location>
        <begin position="262"/>
        <end position="507"/>
    </location>
</feature>
<evidence type="ECO:0000256" key="1">
    <source>
        <dbReference type="ARBA" id="ARBA00004202"/>
    </source>
</evidence>
<dbReference type="PROSITE" id="PS50893">
    <property type="entry name" value="ABC_TRANSPORTER_2"/>
    <property type="match status" value="2"/>
</dbReference>
<dbReference type="STRING" id="279113.CPter91_1339"/>
<dbReference type="OrthoDB" id="8573945at2"/>
<dbReference type="PANTHER" id="PTHR43790:SF1">
    <property type="entry name" value="XYLOSE IMPORT ATP-BINDING PROTEIN XYLG"/>
    <property type="match status" value="1"/>
</dbReference>
<dbReference type="RefSeq" id="WP_061938413.1">
    <property type="nucleotide sequence ID" value="NZ_CP013234.1"/>
</dbReference>
<dbReference type="NCBIfam" id="NF010069">
    <property type="entry name" value="PRK13549.1"/>
    <property type="match status" value="1"/>
</dbReference>
<dbReference type="NCBIfam" id="TIGR02633">
    <property type="entry name" value="xylG"/>
    <property type="match status" value="1"/>
</dbReference>
<dbReference type="PROSITE" id="PS00211">
    <property type="entry name" value="ABC_TRANSPORTER_1"/>
    <property type="match status" value="1"/>
</dbReference>
<comment type="subcellular location">
    <subcellularLocation>
        <location evidence="1">Cell membrane</location>
        <topology evidence="1">Peripheral membrane protein</topology>
    </subcellularLocation>
</comment>
<keyword evidence="4" id="KW-0997">Cell inner membrane</keyword>
<evidence type="ECO:0000256" key="9">
    <source>
        <dbReference type="ARBA" id="ARBA00022967"/>
    </source>
</evidence>
<dbReference type="GO" id="GO:0016887">
    <property type="term" value="F:ATP hydrolysis activity"/>
    <property type="evidence" value="ECO:0007669"/>
    <property type="project" value="InterPro"/>
</dbReference>
<dbReference type="AlphaFoldDB" id="A0A127Q0W5"/>
<sequence length="530" mass="57517">MSDYLLEMQGIVKDFGGVRALDGIDIKVKAGECLGLCGENGAGKSTLMKVLSGVYPRGSWQGEILWQGQPLQSQSVRDTEAAGIIIIHQELMLVQELSVAENIFMGHEITLPGGRMNYPAMYKRAGELMRELKMPDMNVALPVMQYGGGHQQLVEIAKALNKQARLLILDEPSSSLTASEIAVLLDIIRDLKAKGVACVYISHKLDEVAAVCDTVAVIRDGKHIATTPMREMNVDQIITQMVGREITAMYPDQEHEIGEVMFEARNVTCYDADNPGRKRVDDISFTLRRGEILGVAGLVGAGRTELVSALFGAYPGRSEGEVWLDGVKVDTSSPLKSIRLGLCMVPEDRKQHGIVPDLNVGQNITLTVLQDFSRHGRIDAEAELKTIQGEIGRLQLKTASPFLPITSLSGGNQQKAVLAKMLLARPKVLILDEPTRGVDVGAKAEIYRLMAELARQGVAIIMVSSELAEVLGVSDRVLVIGEGKLRGNFINQDLSQETVLAAAIDQSPQNLPSQRTSQPANAAGNHQESL</sequence>
<dbReference type="InterPro" id="IPR017871">
    <property type="entry name" value="ABC_transporter-like_CS"/>
</dbReference>
<keyword evidence="9" id="KW-1278">Translocase</keyword>
<protein>
    <submittedName>
        <fullName evidence="13">D-xylose ABC transporter, ATP-binding protein</fullName>
    </submittedName>
</protein>
<dbReference type="InterPro" id="IPR050107">
    <property type="entry name" value="ABC_carbohydrate_import_ATPase"/>
</dbReference>
<feature type="domain" description="ABC transporter" evidence="12">
    <location>
        <begin position="6"/>
        <end position="245"/>
    </location>
</feature>
<dbReference type="KEGG" id="cpra:CPter91_1339"/>
<dbReference type="InterPro" id="IPR003593">
    <property type="entry name" value="AAA+_ATPase"/>
</dbReference>
<evidence type="ECO:0000256" key="6">
    <source>
        <dbReference type="ARBA" id="ARBA00022737"/>
    </source>
</evidence>
<keyword evidence="6" id="KW-0677">Repeat</keyword>